<dbReference type="Pfam" id="PF12019">
    <property type="entry name" value="GspH"/>
    <property type="match status" value="1"/>
</dbReference>
<evidence type="ECO:0000256" key="7">
    <source>
        <dbReference type="ARBA" id="ARBA00022989"/>
    </source>
</evidence>
<keyword evidence="7 11" id="KW-1133">Transmembrane helix</keyword>
<evidence type="ECO:0000256" key="8">
    <source>
        <dbReference type="ARBA" id="ARBA00023136"/>
    </source>
</evidence>
<keyword evidence="14" id="KW-1185">Reference proteome</keyword>
<gene>
    <name evidence="13" type="ORF">FY550_13685</name>
</gene>
<dbReference type="Gene3D" id="3.55.40.10">
    <property type="entry name" value="minor pseudopilin epsh domain"/>
    <property type="match status" value="1"/>
</dbReference>
<feature type="transmembrane region" description="Helical" evidence="11">
    <location>
        <begin position="12"/>
        <end position="33"/>
    </location>
</feature>
<evidence type="ECO:0000256" key="5">
    <source>
        <dbReference type="ARBA" id="ARBA00022519"/>
    </source>
</evidence>
<dbReference type="InterPro" id="IPR045584">
    <property type="entry name" value="Pilin-like"/>
</dbReference>
<dbReference type="EMBL" id="CP043420">
    <property type="protein sequence ID" value="QEL12083.1"/>
    <property type="molecule type" value="Genomic_DNA"/>
</dbReference>
<accession>A0A5C1A334</accession>
<dbReference type="GO" id="GO:0015627">
    <property type="term" value="C:type II protein secretion system complex"/>
    <property type="evidence" value="ECO:0007669"/>
    <property type="project" value="InterPro"/>
</dbReference>
<dbReference type="InterPro" id="IPR022346">
    <property type="entry name" value="T2SS_GspH"/>
</dbReference>
<keyword evidence="5" id="KW-0997">Cell inner membrane</keyword>
<dbReference type="OrthoDB" id="2313614at2"/>
<dbReference type="RefSeq" id="WP_139148679.1">
    <property type="nucleotide sequence ID" value="NZ_CP043420.1"/>
</dbReference>
<evidence type="ECO:0000256" key="10">
    <source>
        <dbReference type="ARBA" id="ARBA00030775"/>
    </source>
</evidence>
<evidence type="ECO:0000313" key="14">
    <source>
        <dbReference type="Proteomes" id="UP000322553"/>
    </source>
</evidence>
<dbReference type="SUPFAM" id="SSF54523">
    <property type="entry name" value="Pili subunits"/>
    <property type="match status" value="1"/>
</dbReference>
<protein>
    <recommendedName>
        <fullName evidence="2">Type II secretion system protein H</fullName>
    </recommendedName>
    <alternativeName>
        <fullName evidence="10">General secretion pathway protein H</fullName>
    </alternativeName>
</protein>
<evidence type="ECO:0000256" key="6">
    <source>
        <dbReference type="ARBA" id="ARBA00022692"/>
    </source>
</evidence>
<keyword evidence="3" id="KW-1003">Cell membrane</keyword>
<evidence type="ECO:0000256" key="1">
    <source>
        <dbReference type="ARBA" id="ARBA00004377"/>
    </source>
</evidence>
<sequence>MIESCIVRRQTGMTLLGAVVTLTILSIMLSVGLPQLNRQVQARALRLDARALAALVRQARSLSLETPQTLMLCGSRDGKQCDDKGWQQVILRLADGSRLQHLRLQGDEHVVWRGVSTPLIFHHRWRHNFLNGTFSLCPIQDTDIAAWRIIISRLGRPRLVRVPNDPRCAPTP</sequence>
<comment type="subcellular location">
    <subcellularLocation>
        <location evidence="1">Cell inner membrane</location>
        <topology evidence="1">Single-pass membrane protein</topology>
    </subcellularLocation>
</comment>
<dbReference type="GO" id="GO:0005886">
    <property type="term" value="C:plasma membrane"/>
    <property type="evidence" value="ECO:0007669"/>
    <property type="project" value="UniProtKB-SubCell"/>
</dbReference>
<dbReference type="Proteomes" id="UP000322553">
    <property type="component" value="Chromosome"/>
</dbReference>
<evidence type="ECO:0000256" key="11">
    <source>
        <dbReference type="SAM" id="Phobius"/>
    </source>
</evidence>
<evidence type="ECO:0000313" key="13">
    <source>
        <dbReference type="EMBL" id="QEL12083.1"/>
    </source>
</evidence>
<organism evidence="13 14">
    <name type="scientific">Kushneria phosphatilytica</name>
    <dbReference type="NCBI Taxonomy" id="657387"/>
    <lineage>
        <taxon>Bacteria</taxon>
        <taxon>Pseudomonadati</taxon>
        <taxon>Pseudomonadota</taxon>
        <taxon>Gammaproteobacteria</taxon>
        <taxon>Oceanospirillales</taxon>
        <taxon>Halomonadaceae</taxon>
        <taxon>Kushneria</taxon>
    </lineage>
</organism>
<dbReference type="GO" id="GO:0015628">
    <property type="term" value="P:protein secretion by the type II secretion system"/>
    <property type="evidence" value="ECO:0007669"/>
    <property type="project" value="InterPro"/>
</dbReference>
<keyword evidence="6 11" id="KW-0812">Transmembrane</keyword>
<feature type="domain" description="General secretion pathway GspH" evidence="12">
    <location>
        <begin position="49"/>
        <end position="155"/>
    </location>
</feature>
<reference evidence="13 14" key="1">
    <citation type="submission" date="2019-08" db="EMBL/GenBank/DDBJ databases">
        <title>Complete genome sequence of Kushneria sp. YCWA18, a halophilic phosphate-solubilizing bacterium isolated from Daqiao saltern in China.</title>
        <authorList>
            <person name="Du G.-X."/>
            <person name="Qu L.-Y."/>
        </authorList>
    </citation>
    <scope>NUCLEOTIDE SEQUENCE [LARGE SCALE GENOMIC DNA]</scope>
    <source>
        <strain evidence="13 14">YCWA18</strain>
    </source>
</reference>
<evidence type="ECO:0000259" key="12">
    <source>
        <dbReference type="Pfam" id="PF12019"/>
    </source>
</evidence>
<keyword evidence="4" id="KW-0488">Methylation</keyword>
<proteinExistence type="inferred from homology"/>
<comment type="similarity">
    <text evidence="9">Belongs to the GSP H family.</text>
</comment>
<dbReference type="AlphaFoldDB" id="A0A5C1A334"/>
<evidence type="ECO:0000256" key="2">
    <source>
        <dbReference type="ARBA" id="ARBA00021549"/>
    </source>
</evidence>
<keyword evidence="8 11" id="KW-0472">Membrane</keyword>
<evidence type="ECO:0000256" key="3">
    <source>
        <dbReference type="ARBA" id="ARBA00022475"/>
    </source>
</evidence>
<evidence type="ECO:0000256" key="9">
    <source>
        <dbReference type="ARBA" id="ARBA00025772"/>
    </source>
</evidence>
<evidence type="ECO:0000256" key="4">
    <source>
        <dbReference type="ARBA" id="ARBA00022481"/>
    </source>
</evidence>
<dbReference type="KEGG" id="kuy:FY550_13685"/>
<name>A0A5C1A334_9GAMM</name>